<evidence type="ECO:0000256" key="3">
    <source>
        <dbReference type="ARBA" id="ARBA00022729"/>
    </source>
</evidence>
<dbReference type="Pfam" id="PF07244">
    <property type="entry name" value="POTRA"/>
    <property type="match status" value="3"/>
</dbReference>
<keyword evidence="5" id="KW-0998">Cell outer membrane</keyword>
<dbReference type="GO" id="GO:0019867">
    <property type="term" value="C:outer membrane"/>
    <property type="evidence" value="ECO:0007669"/>
    <property type="project" value="InterPro"/>
</dbReference>
<dbReference type="PROSITE" id="PS51779">
    <property type="entry name" value="POTRA"/>
    <property type="match status" value="2"/>
</dbReference>
<proteinExistence type="predicted"/>
<evidence type="ECO:0000256" key="2">
    <source>
        <dbReference type="ARBA" id="ARBA00022692"/>
    </source>
</evidence>
<evidence type="ECO:0000259" key="7">
    <source>
        <dbReference type="PROSITE" id="PS51779"/>
    </source>
</evidence>
<evidence type="ECO:0000256" key="4">
    <source>
        <dbReference type="ARBA" id="ARBA00023136"/>
    </source>
</evidence>
<evidence type="ECO:0000313" key="9">
    <source>
        <dbReference type="Proteomes" id="UP000266441"/>
    </source>
</evidence>
<accession>A0A399CZC1</accession>
<keyword evidence="9" id="KW-1185">Reference proteome</keyword>
<comment type="subcellular location">
    <subcellularLocation>
        <location evidence="1">Membrane</location>
    </subcellularLocation>
</comment>
<evidence type="ECO:0000256" key="5">
    <source>
        <dbReference type="ARBA" id="ARBA00023237"/>
    </source>
</evidence>
<dbReference type="InterPro" id="IPR039910">
    <property type="entry name" value="D15-like"/>
</dbReference>
<dbReference type="InterPro" id="IPR000184">
    <property type="entry name" value="Bac_surfAg_D15"/>
</dbReference>
<dbReference type="InterPro" id="IPR010827">
    <property type="entry name" value="BamA/TamA_POTRA"/>
</dbReference>
<dbReference type="Pfam" id="PF01103">
    <property type="entry name" value="Omp85"/>
    <property type="match status" value="1"/>
</dbReference>
<dbReference type="InterPro" id="IPR034746">
    <property type="entry name" value="POTRA"/>
</dbReference>
<keyword evidence="3 6" id="KW-0732">Signal</keyword>
<dbReference type="PANTHER" id="PTHR12815">
    <property type="entry name" value="SORTING AND ASSEMBLY MACHINERY SAMM50 PROTEIN FAMILY MEMBER"/>
    <property type="match status" value="1"/>
</dbReference>
<dbReference type="OrthoDB" id="9814535at2"/>
<dbReference type="EMBL" id="QWET01000010">
    <property type="protein sequence ID" value="RIH64566.1"/>
    <property type="molecule type" value="Genomic_DNA"/>
</dbReference>
<feature type="domain" description="POTRA" evidence="7">
    <location>
        <begin position="26"/>
        <end position="117"/>
    </location>
</feature>
<sequence length="608" mass="69313">MRFWLLVFISFLLPVSAYHALAQENFEVRKVVFSGNKTLKKDFLLEKMALEEVSYLEKVFTKKEPFLYSEELINIDLERLERIYQSEGFLFVKATLQPLIVNQNKQTLKLKIKIEEEEPVITDSIAIRISEETNLNTDSLYKKLSGQLQLVHGKRFRDEAIKQDIRLIEDAFKSLGYAYATADYTLDLSPEESSTSIFYSVQAGPKAHIGKTSVSGNKHVSEEFIKKQLRYSEGDRYNKSRLDKTRQDLYSLQLFRVVSVLPEKDAKTYQSPIPVNIYVEEAPRLSTRFGAGYGTEDKFRTFLDFNYRGFLGGARRLNLYLKHSALEPYAVRLRWIQPRFLGLNSTISLNPFIVRNLEPGYDTRTFGVNIPLSYQFNPWLTGKITYYLEDVQQHLEAGDMEFPDQESDKFLYNKSGFLLSAVYNNSTPAFSPASGINLSLGFKLNGHLFGSDFNYTRLWGDVRSYHKIGTGILAVRAMAGNISSADASGFIPVEDRFYSGGSNSIRGWNRSELGPKRESGTPLGGKSIFESNAEIRYPVIWKLSLVAFFEAGNVWEESWTYDFNDLGYAAGSGLRIETPIGPVRFDVGFPLWNEKKSPQFFISVGQAF</sequence>
<dbReference type="RefSeq" id="WP_119350724.1">
    <property type="nucleotide sequence ID" value="NZ_QWET01000010.1"/>
</dbReference>
<dbReference type="Proteomes" id="UP000266441">
    <property type="component" value="Unassembled WGS sequence"/>
</dbReference>
<evidence type="ECO:0000256" key="6">
    <source>
        <dbReference type="SAM" id="SignalP"/>
    </source>
</evidence>
<protein>
    <recommendedName>
        <fullName evidence="7">POTRA domain-containing protein</fullName>
    </recommendedName>
</protein>
<feature type="domain" description="POTRA" evidence="7">
    <location>
        <begin position="207"/>
        <end position="282"/>
    </location>
</feature>
<organism evidence="8 9">
    <name type="scientific">Mariniphaga sediminis</name>
    <dbReference type="NCBI Taxonomy" id="1628158"/>
    <lineage>
        <taxon>Bacteria</taxon>
        <taxon>Pseudomonadati</taxon>
        <taxon>Bacteroidota</taxon>
        <taxon>Bacteroidia</taxon>
        <taxon>Marinilabiliales</taxon>
        <taxon>Prolixibacteraceae</taxon>
        <taxon>Mariniphaga</taxon>
    </lineage>
</organism>
<feature type="chain" id="PRO_5017393099" description="POTRA domain-containing protein" evidence="6">
    <location>
        <begin position="23"/>
        <end position="608"/>
    </location>
</feature>
<dbReference type="Gene3D" id="2.40.160.50">
    <property type="entry name" value="membrane protein fhac: a member of the omp85/tpsb transporter family"/>
    <property type="match status" value="1"/>
</dbReference>
<gene>
    <name evidence="8" type="ORF">D1164_14515</name>
</gene>
<feature type="signal peptide" evidence="6">
    <location>
        <begin position="1"/>
        <end position="22"/>
    </location>
</feature>
<evidence type="ECO:0000313" key="8">
    <source>
        <dbReference type="EMBL" id="RIH64566.1"/>
    </source>
</evidence>
<keyword evidence="2" id="KW-0812">Transmembrane</keyword>
<keyword evidence="4" id="KW-0472">Membrane</keyword>
<evidence type="ECO:0000256" key="1">
    <source>
        <dbReference type="ARBA" id="ARBA00004370"/>
    </source>
</evidence>
<dbReference type="AlphaFoldDB" id="A0A399CZC1"/>
<dbReference type="Gene3D" id="3.10.20.310">
    <property type="entry name" value="membrane protein fhac"/>
    <property type="match status" value="3"/>
</dbReference>
<name>A0A399CZC1_9BACT</name>
<reference evidence="8 9" key="1">
    <citation type="journal article" date="2015" name="Int. J. Syst. Evol. Microbiol.">
        <title>Mariniphaga sediminis sp. nov., isolated from coastal sediment.</title>
        <authorList>
            <person name="Wang F.Q."/>
            <person name="Shen Q.Y."/>
            <person name="Chen G.J."/>
            <person name="Du Z.J."/>
        </authorList>
    </citation>
    <scope>NUCLEOTIDE SEQUENCE [LARGE SCALE GENOMIC DNA]</scope>
    <source>
        <strain evidence="8 9">SY21</strain>
    </source>
</reference>
<dbReference type="PANTHER" id="PTHR12815:SF47">
    <property type="entry name" value="TRANSLOCATION AND ASSEMBLY MODULE SUBUNIT TAMA"/>
    <property type="match status" value="1"/>
</dbReference>
<comment type="caution">
    <text evidence="8">The sequence shown here is derived from an EMBL/GenBank/DDBJ whole genome shotgun (WGS) entry which is preliminary data.</text>
</comment>